<dbReference type="InterPro" id="IPR052373">
    <property type="entry name" value="Gamma-glu_amide_hydrolase"/>
</dbReference>
<sequence>MCRHLAYLGPPLPLADVVTRPAKGLYEQSWAPRLQRYGTVNADGFGLGWYPHTAQAADAAADPSGPHGTAAPGDEWRPARYRRAVPVWADTNLPDLTRAVRSGAVLAAVRDATEGTAQEETAAAPYAHGRWLFSHNGAVRDWEDLLDDLGERVPPGRLLGLESRCDSALLWTLLTRHMDAGEPVEEALASLTVRVSRIRPDARLNFLLTDGSTILATRRGDTLWYRTGPQCVWVASEPDAGDDRGDDRGDNRGDNVRQRGPDPGSEAGWQEVPEESLLVATATTVRTVPLVHASERIPIA</sequence>
<evidence type="ECO:0000259" key="4">
    <source>
        <dbReference type="PROSITE" id="PS51278"/>
    </source>
</evidence>
<name>A0ABV9A7W4_9ACTN</name>
<evidence type="ECO:0000313" key="6">
    <source>
        <dbReference type="Proteomes" id="UP001595997"/>
    </source>
</evidence>
<gene>
    <name evidence="2" type="primary">egtC</name>
    <name evidence="5" type="ORF">ACFPA8_17970</name>
</gene>
<dbReference type="CDD" id="cd01908">
    <property type="entry name" value="YafJ"/>
    <property type="match status" value="1"/>
</dbReference>
<dbReference type="Pfam" id="PF13230">
    <property type="entry name" value="GATase_4"/>
    <property type="match status" value="1"/>
</dbReference>
<dbReference type="Proteomes" id="UP001595997">
    <property type="component" value="Unassembled WGS sequence"/>
</dbReference>
<dbReference type="EMBL" id="JBHSFH010000010">
    <property type="protein sequence ID" value="MFC4496013.1"/>
    <property type="molecule type" value="Genomic_DNA"/>
</dbReference>
<reference evidence="6" key="1">
    <citation type="journal article" date="2019" name="Int. J. Syst. Evol. Microbiol.">
        <title>The Global Catalogue of Microorganisms (GCM) 10K type strain sequencing project: providing services to taxonomists for standard genome sequencing and annotation.</title>
        <authorList>
            <consortium name="The Broad Institute Genomics Platform"/>
            <consortium name="The Broad Institute Genome Sequencing Center for Infectious Disease"/>
            <person name="Wu L."/>
            <person name="Ma J."/>
        </authorList>
    </citation>
    <scope>NUCLEOTIDE SEQUENCE [LARGE SCALE GENOMIC DNA]</scope>
    <source>
        <strain evidence="6">CGMCC 4.7357</strain>
    </source>
</reference>
<keyword evidence="1 2" id="KW-0315">Glutamine amidotransferase</keyword>
<dbReference type="RefSeq" id="WP_386449674.1">
    <property type="nucleotide sequence ID" value="NZ_JBHSFH010000010.1"/>
</dbReference>
<comment type="function">
    <text evidence="2">Catalyzes the hydrolysis of the gamma-glutamyl amide bond of hercynyl-gamma-L-glutamyl-L-cysteine sulfoxide to produce hercynylcysteine sulfoxide, a step in the biosynthesis pathway of ergothioneine.</text>
</comment>
<feature type="domain" description="Glutamine amidotransferase type-2" evidence="4">
    <location>
        <begin position="2"/>
        <end position="300"/>
    </location>
</feature>
<keyword evidence="6" id="KW-1185">Reference proteome</keyword>
<feature type="region of interest" description="Disordered" evidence="3">
    <location>
        <begin position="235"/>
        <end position="272"/>
    </location>
</feature>
<evidence type="ECO:0000256" key="3">
    <source>
        <dbReference type="SAM" id="MobiDB-lite"/>
    </source>
</evidence>
<dbReference type="HAMAP" id="MF_02036">
    <property type="entry name" value="EgtC"/>
    <property type="match status" value="1"/>
</dbReference>
<evidence type="ECO:0000313" key="5">
    <source>
        <dbReference type="EMBL" id="MFC4496013.1"/>
    </source>
</evidence>
<dbReference type="InterPro" id="IPR026869">
    <property type="entry name" value="EgtC-like"/>
</dbReference>
<accession>A0ABV9A7W4</accession>
<dbReference type="InterPro" id="IPR017932">
    <property type="entry name" value="GATase_2_dom"/>
</dbReference>
<dbReference type="InterPro" id="IPR029055">
    <property type="entry name" value="Ntn_hydrolases_N"/>
</dbReference>
<dbReference type="PANTHER" id="PTHR43187:SF2">
    <property type="entry name" value="GAMMA-GLUTAMYL-HERCYNYLCYSTEINE SULFOXIDE HYDROLASE"/>
    <property type="match status" value="1"/>
</dbReference>
<protein>
    <recommendedName>
        <fullName evidence="2">Gamma-glutamyl-hercynylcysteine sulfoxide hydrolase</fullName>
        <ecNumber evidence="2">3.5.1.118</ecNumber>
    </recommendedName>
    <alternativeName>
        <fullName evidence="2">Gamma-glutamyl hercynylcysteine S-oxide hydrolase</fullName>
    </alternativeName>
</protein>
<dbReference type="Gene3D" id="3.60.20.10">
    <property type="entry name" value="Glutamine Phosphoribosylpyrophosphate, subunit 1, domain 1"/>
    <property type="match status" value="1"/>
</dbReference>
<proteinExistence type="inferred from homology"/>
<dbReference type="PROSITE" id="PS51278">
    <property type="entry name" value="GATASE_TYPE_2"/>
    <property type="match status" value="1"/>
</dbReference>
<evidence type="ECO:0000256" key="2">
    <source>
        <dbReference type="HAMAP-Rule" id="MF_02036"/>
    </source>
</evidence>
<comment type="catalytic activity">
    <reaction evidence="2">
        <text>gamma-L-glutamyl-hercynylcysteine S-oxide + H2O = S-(hercyn-2-yl)-L-cysteine S-oxide + L-glutamate</text>
        <dbReference type="Rhea" id="RHEA:42684"/>
        <dbReference type="ChEBI" id="CHEBI:15377"/>
        <dbReference type="ChEBI" id="CHEBI:29985"/>
        <dbReference type="ChEBI" id="CHEBI:82703"/>
        <dbReference type="ChEBI" id="CHEBI:82706"/>
        <dbReference type="EC" id="3.5.1.118"/>
    </reaction>
</comment>
<dbReference type="InterPro" id="IPR032889">
    <property type="entry name" value="EgtC_Actinobacteria"/>
</dbReference>
<feature type="compositionally biased region" description="Basic and acidic residues" evidence="3">
    <location>
        <begin position="241"/>
        <end position="260"/>
    </location>
</feature>
<dbReference type="SUPFAM" id="SSF56235">
    <property type="entry name" value="N-terminal nucleophile aminohydrolases (Ntn hydrolases)"/>
    <property type="match status" value="1"/>
</dbReference>
<evidence type="ECO:0000256" key="1">
    <source>
        <dbReference type="ARBA" id="ARBA00022962"/>
    </source>
</evidence>
<comment type="caution">
    <text evidence="5">The sequence shown here is derived from an EMBL/GenBank/DDBJ whole genome shotgun (WGS) entry which is preliminary data.</text>
</comment>
<organism evidence="5 6">
    <name type="scientific">Streptomyces ovatisporus</name>
    <dbReference type="NCBI Taxonomy" id="1128682"/>
    <lineage>
        <taxon>Bacteria</taxon>
        <taxon>Bacillati</taxon>
        <taxon>Actinomycetota</taxon>
        <taxon>Actinomycetes</taxon>
        <taxon>Kitasatosporales</taxon>
        <taxon>Streptomycetaceae</taxon>
        <taxon>Streptomyces</taxon>
    </lineage>
</organism>
<keyword evidence="2" id="KW-0378">Hydrolase</keyword>
<comment type="pathway">
    <text evidence="2">Amino-acid biosynthesis; ergothioneine biosynthesis.</text>
</comment>
<dbReference type="EC" id="3.5.1.118" evidence="2"/>
<dbReference type="PANTHER" id="PTHR43187">
    <property type="entry name" value="GLUTAMINE AMIDOTRANSFERASE DUG3-RELATED"/>
    <property type="match status" value="1"/>
</dbReference>